<protein>
    <submittedName>
        <fullName evidence="2">Uncharacterized protein</fullName>
    </submittedName>
</protein>
<dbReference type="Proteomes" id="UP000287188">
    <property type="component" value="Unassembled WGS sequence"/>
</dbReference>
<dbReference type="EMBL" id="BIFS01000001">
    <property type="protein sequence ID" value="GCE17503.1"/>
    <property type="molecule type" value="Genomic_DNA"/>
</dbReference>
<sequence>MVLLPTDLSAYREQNPQVQLTPDQWCILTHVDGRMPLSAICQELGSTPDIVCPIAGELIAEGLITASLPTSQVSQEPSPVSRELVASGLGNGYVAPGYASATASPWSASLPAVPSANLPPYGAPMVGNSVETESQWGNGGNGATFVPGRGWITTPQPMEPLQSSGPLTSSGIYTPAGNGF</sequence>
<organism evidence="2 3">
    <name type="scientific">Dictyobacter kobayashii</name>
    <dbReference type="NCBI Taxonomy" id="2014872"/>
    <lineage>
        <taxon>Bacteria</taxon>
        <taxon>Bacillati</taxon>
        <taxon>Chloroflexota</taxon>
        <taxon>Ktedonobacteria</taxon>
        <taxon>Ktedonobacterales</taxon>
        <taxon>Dictyobacteraceae</taxon>
        <taxon>Dictyobacter</taxon>
    </lineage>
</organism>
<comment type="caution">
    <text evidence="2">The sequence shown here is derived from an EMBL/GenBank/DDBJ whole genome shotgun (WGS) entry which is preliminary data.</text>
</comment>
<reference evidence="3" key="1">
    <citation type="submission" date="2018-12" db="EMBL/GenBank/DDBJ databases">
        <title>Tengunoibacter tsumagoiensis gen. nov., sp. nov., Dictyobacter kobayashii sp. nov., D. alpinus sp. nov., and D. joshuensis sp. nov. and description of Dictyobacteraceae fam. nov. within the order Ktedonobacterales isolated from Tengu-no-mugimeshi.</title>
        <authorList>
            <person name="Wang C.M."/>
            <person name="Zheng Y."/>
            <person name="Sakai Y."/>
            <person name="Toyoda A."/>
            <person name="Minakuchi Y."/>
            <person name="Abe K."/>
            <person name="Yokota A."/>
            <person name="Yabe S."/>
        </authorList>
    </citation>
    <scope>NUCLEOTIDE SEQUENCE [LARGE SCALE GENOMIC DNA]</scope>
    <source>
        <strain evidence="3">Uno11</strain>
    </source>
</reference>
<name>A0A402AEI8_9CHLR</name>
<accession>A0A402AEI8</accession>
<feature type="compositionally biased region" description="Polar residues" evidence="1">
    <location>
        <begin position="157"/>
        <end position="172"/>
    </location>
</feature>
<proteinExistence type="predicted"/>
<dbReference type="RefSeq" id="WP_136625171.1">
    <property type="nucleotide sequence ID" value="NZ_BIFS01000001.1"/>
</dbReference>
<feature type="region of interest" description="Disordered" evidence="1">
    <location>
        <begin position="157"/>
        <end position="180"/>
    </location>
</feature>
<keyword evidence="3" id="KW-1185">Reference proteome</keyword>
<evidence type="ECO:0000313" key="2">
    <source>
        <dbReference type="EMBL" id="GCE17503.1"/>
    </source>
</evidence>
<dbReference type="AlphaFoldDB" id="A0A402AEI8"/>
<evidence type="ECO:0000313" key="3">
    <source>
        <dbReference type="Proteomes" id="UP000287188"/>
    </source>
</evidence>
<evidence type="ECO:0000256" key="1">
    <source>
        <dbReference type="SAM" id="MobiDB-lite"/>
    </source>
</evidence>
<gene>
    <name evidence="2" type="ORF">KDK_13030</name>
</gene>
<dbReference type="OrthoDB" id="146083at2"/>